<evidence type="ECO:0000313" key="6">
    <source>
        <dbReference type="EMBL" id="CBI78075.1"/>
    </source>
</evidence>
<reference evidence="6" key="1">
    <citation type="journal article" date="2011" name="PLoS Genet.">
        <title>Parallel evolution of a type IV secretion system in radiating lineages of the host-restricted bacterial pathogen Bartonella.</title>
        <authorList>
            <person name="Engel P."/>
            <person name="Salzburger W."/>
            <person name="Liesch M."/>
            <person name="Chang C.C."/>
            <person name="Maruyama S."/>
            <person name="Lanz C."/>
            <person name="Calteau A."/>
            <person name="Lajus A."/>
            <person name="Medigue C."/>
            <person name="Schuster S.C."/>
            <person name="Dehio C."/>
        </authorList>
    </citation>
    <scope>NUCLEOTIDE SEQUENCE</scope>
    <source>
        <strain evidence="6">ATCC BAA-1498</strain>
    </source>
</reference>
<dbReference type="EMBL" id="FN645459">
    <property type="protein sequence ID" value="CBI78075.1"/>
    <property type="molecule type" value="Genomic_DNA"/>
</dbReference>
<dbReference type="InterPro" id="IPR025166">
    <property type="entry name" value="Integrase_DNA_bind_dom"/>
</dbReference>
<accession>E6YMH3</accession>
<dbReference type="GO" id="GO:0003677">
    <property type="term" value="F:DNA binding"/>
    <property type="evidence" value="ECO:0007669"/>
    <property type="project" value="UniProtKB-KW"/>
</dbReference>
<dbReference type="InterPro" id="IPR013762">
    <property type="entry name" value="Integrase-like_cat_sf"/>
</dbReference>
<dbReference type="InterPro" id="IPR053876">
    <property type="entry name" value="Phage_int_M"/>
</dbReference>
<organism evidence="6">
    <name type="scientific">Bartonella rochalimae ATCC BAA-1498</name>
    <dbReference type="NCBI Taxonomy" id="685782"/>
    <lineage>
        <taxon>Bacteria</taxon>
        <taxon>Pseudomonadati</taxon>
        <taxon>Pseudomonadota</taxon>
        <taxon>Alphaproteobacteria</taxon>
        <taxon>Hyphomicrobiales</taxon>
        <taxon>Bartonellaceae</taxon>
        <taxon>Bartonella</taxon>
    </lineage>
</organism>
<dbReference type="InterPro" id="IPR010998">
    <property type="entry name" value="Integrase_recombinase_N"/>
</dbReference>
<dbReference type="GO" id="GO:0006310">
    <property type="term" value="P:DNA recombination"/>
    <property type="evidence" value="ECO:0007669"/>
    <property type="project" value="UniProtKB-KW"/>
</dbReference>
<dbReference type="InterPro" id="IPR038488">
    <property type="entry name" value="Integrase_DNA-bd_sf"/>
</dbReference>
<dbReference type="SUPFAM" id="SSF56349">
    <property type="entry name" value="DNA breaking-rejoining enzymes"/>
    <property type="match status" value="1"/>
</dbReference>
<dbReference type="CDD" id="cd00801">
    <property type="entry name" value="INT_P4_C"/>
    <property type="match status" value="1"/>
</dbReference>
<dbReference type="Gene3D" id="1.10.150.130">
    <property type="match status" value="1"/>
</dbReference>
<dbReference type="Gene3D" id="3.30.160.390">
    <property type="entry name" value="Integrase, DNA-binding domain"/>
    <property type="match status" value="1"/>
</dbReference>
<dbReference type="PROSITE" id="PS51898">
    <property type="entry name" value="TYR_RECOMBINASE"/>
    <property type="match status" value="1"/>
</dbReference>
<evidence type="ECO:0000256" key="1">
    <source>
        <dbReference type="ARBA" id="ARBA00008857"/>
    </source>
</evidence>
<comment type="similarity">
    <text evidence="1">Belongs to the 'phage' integrase family.</text>
</comment>
<proteinExistence type="inferred from homology"/>
<keyword evidence="3" id="KW-0238">DNA-binding</keyword>
<keyword evidence="4" id="KW-0233">DNA recombination</keyword>
<protein>
    <submittedName>
        <fullName evidence="6">Phage-related integrase</fullName>
    </submittedName>
</protein>
<evidence type="ECO:0000256" key="3">
    <source>
        <dbReference type="ARBA" id="ARBA00023125"/>
    </source>
</evidence>
<name>E6YMH3_9HYPH</name>
<sequence>MVPDESAPSAIQKVVQKVVRRIRTRDRLSVLSVKNLSKGKYADGAGLWLIKTEPDQGRWVFRFDLNKRRQKTTRNGIRFLSQCIFKEARLKASACRDLLNQGIDPIRQKQKEYLRRAGGGISLREIASSAFEAKKNELKNEGKAARWLTPLELHIFPKLGDMPITELTQVDIKGCISPIWKTKNETANKALSRLNIAIKHAAALGIDVDMQLIPKAKALLGKFIQNTQNIPAMPWKEVPKFFQSLNDEIVSNLALKLLILTGVRSMPIRHIRSEEIYGSIWIIPKENMKGIVGKVSDFRVPLTAEALAVIEKAKKIEKNGFLFAGSSGKPISDVTLSKFMKDKGFDYRPHGFRSSLRDWIAETTSTPFEIAETVLAHSVGSSVTKAYMRTDFLEQRHALLEQWAAFIIGTT</sequence>
<dbReference type="Pfam" id="PF22022">
    <property type="entry name" value="Phage_int_M"/>
    <property type="match status" value="1"/>
</dbReference>
<dbReference type="InterPro" id="IPR011010">
    <property type="entry name" value="DNA_brk_join_enz"/>
</dbReference>
<dbReference type="GO" id="GO:0015074">
    <property type="term" value="P:DNA integration"/>
    <property type="evidence" value="ECO:0007669"/>
    <property type="project" value="UniProtKB-KW"/>
</dbReference>
<dbReference type="Gene3D" id="1.10.443.10">
    <property type="entry name" value="Intergrase catalytic core"/>
    <property type="match status" value="1"/>
</dbReference>
<keyword evidence="2" id="KW-0229">DNA integration</keyword>
<dbReference type="PANTHER" id="PTHR30629">
    <property type="entry name" value="PROPHAGE INTEGRASE"/>
    <property type="match status" value="1"/>
</dbReference>
<dbReference type="InterPro" id="IPR002104">
    <property type="entry name" value="Integrase_catalytic"/>
</dbReference>
<dbReference type="AlphaFoldDB" id="E6YMH3"/>
<dbReference type="Pfam" id="PF00589">
    <property type="entry name" value="Phage_integrase"/>
    <property type="match status" value="1"/>
</dbReference>
<dbReference type="Pfam" id="PF13356">
    <property type="entry name" value="Arm-DNA-bind_3"/>
    <property type="match status" value="1"/>
</dbReference>
<evidence type="ECO:0000256" key="2">
    <source>
        <dbReference type="ARBA" id="ARBA00022908"/>
    </source>
</evidence>
<dbReference type="InterPro" id="IPR050808">
    <property type="entry name" value="Phage_Integrase"/>
</dbReference>
<evidence type="ECO:0000259" key="5">
    <source>
        <dbReference type="PROSITE" id="PS51898"/>
    </source>
</evidence>
<gene>
    <name evidence="6" type="primary">int</name>
    <name evidence="6" type="ORF">BARRO_50424</name>
</gene>
<feature type="domain" description="Tyr recombinase" evidence="5">
    <location>
        <begin position="228"/>
        <end position="400"/>
    </location>
</feature>
<evidence type="ECO:0000256" key="4">
    <source>
        <dbReference type="ARBA" id="ARBA00023172"/>
    </source>
</evidence>
<dbReference type="PANTHER" id="PTHR30629:SF2">
    <property type="entry name" value="PROPHAGE INTEGRASE INTS-RELATED"/>
    <property type="match status" value="1"/>
</dbReference>